<dbReference type="InterPro" id="IPR011009">
    <property type="entry name" value="Kinase-like_dom_sf"/>
</dbReference>
<evidence type="ECO:0000256" key="1">
    <source>
        <dbReference type="ARBA" id="ARBA00022527"/>
    </source>
</evidence>
<evidence type="ECO:0000256" key="5">
    <source>
        <dbReference type="ARBA" id="ARBA00022840"/>
    </source>
</evidence>
<sequence>MLFEYLAGGELFSYLRASKVFTNSMARFYAAEIVCALQYLHSKHIVSVCVDLSSFDLTRLFRFDSILFVICFNFLFFV</sequence>
<evidence type="ECO:0000256" key="4">
    <source>
        <dbReference type="ARBA" id="ARBA00022777"/>
    </source>
</evidence>
<gene>
    <name evidence="8" type="ORF">ASIM_LOCUS8699</name>
</gene>
<protein>
    <submittedName>
        <fullName evidence="10">cAMP-dependent protein kinase catalytic subunit PRKX (inferred by orthology to a human protein)</fullName>
    </submittedName>
</protein>
<dbReference type="PROSITE" id="PS50011">
    <property type="entry name" value="PROTEIN_KINASE_DOM"/>
    <property type="match status" value="1"/>
</dbReference>
<evidence type="ECO:0000256" key="3">
    <source>
        <dbReference type="ARBA" id="ARBA00022741"/>
    </source>
</evidence>
<keyword evidence="5" id="KW-0067">ATP-binding</keyword>
<keyword evidence="6" id="KW-0812">Transmembrane</keyword>
<dbReference type="EMBL" id="UYRR01024343">
    <property type="protein sequence ID" value="VDK33727.1"/>
    <property type="molecule type" value="Genomic_DNA"/>
</dbReference>
<keyword evidence="1" id="KW-0723">Serine/threonine-protein kinase</keyword>
<dbReference type="SUPFAM" id="SSF56112">
    <property type="entry name" value="Protein kinase-like (PK-like)"/>
    <property type="match status" value="1"/>
</dbReference>
<dbReference type="Pfam" id="PF00069">
    <property type="entry name" value="Pkinase"/>
    <property type="match status" value="1"/>
</dbReference>
<feature type="transmembrane region" description="Helical" evidence="6">
    <location>
        <begin position="60"/>
        <end position="77"/>
    </location>
</feature>
<evidence type="ECO:0000313" key="8">
    <source>
        <dbReference type="EMBL" id="VDK33727.1"/>
    </source>
</evidence>
<evidence type="ECO:0000259" key="7">
    <source>
        <dbReference type="PROSITE" id="PS50011"/>
    </source>
</evidence>
<dbReference type="AlphaFoldDB" id="A0A0M3JMR8"/>
<dbReference type="WBParaSite" id="ASIM_0000895701-mRNA-1">
    <property type="protein sequence ID" value="ASIM_0000895701-mRNA-1"/>
    <property type="gene ID" value="ASIM_0000895701"/>
</dbReference>
<keyword evidence="9" id="KW-1185">Reference proteome</keyword>
<dbReference type="OrthoDB" id="63267at2759"/>
<keyword evidence="4" id="KW-0418">Kinase</keyword>
<dbReference type="InterPro" id="IPR000719">
    <property type="entry name" value="Prot_kinase_dom"/>
</dbReference>
<organism evidence="10">
    <name type="scientific">Anisakis simplex</name>
    <name type="common">Herring worm</name>
    <dbReference type="NCBI Taxonomy" id="6269"/>
    <lineage>
        <taxon>Eukaryota</taxon>
        <taxon>Metazoa</taxon>
        <taxon>Ecdysozoa</taxon>
        <taxon>Nematoda</taxon>
        <taxon>Chromadorea</taxon>
        <taxon>Rhabditida</taxon>
        <taxon>Spirurina</taxon>
        <taxon>Ascaridomorpha</taxon>
        <taxon>Ascaridoidea</taxon>
        <taxon>Anisakidae</taxon>
        <taxon>Anisakis</taxon>
        <taxon>Anisakis simplex complex</taxon>
    </lineage>
</organism>
<keyword evidence="2" id="KW-0808">Transferase</keyword>
<dbReference type="PANTHER" id="PTHR24353">
    <property type="entry name" value="CYCLIC NUCLEOTIDE-DEPENDENT PROTEIN KINASE"/>
    <property type="match status" value="1"/>
</dbReference>
<feature type="domain" description="Protein kinase" evidence="7">
    <location>
        <begin position="1"/>
        <end position="78"/>
    </location>
</feature>
<accession>A0A0M3JMR8</accession>
<keyword evidence="6" id="KW-0472">Membrane</keyword>
<dbReference type="GO" id="GO:0005829">
    <property type="term" value="C:cytosol"/>
    <property type="evidence" value="ECO:0007669"/>
    <property type="project" value="TreeGrafter"/>
</dbReference>
<evidence type="ECO:0000313" key="9">
    <source>
        <dbReference type="Proteomes" id="UP000267096"/>
    </source>
</evidence>
<dbReference type="GO" id="GO:0005524">
    <property type="term" value="F:ATP binding"/>
    <property type="evidence" value="ECO:0007669"/>
    <property type="project" value="UniProtKB-KW"/>
</dbReference>
<reference evidence="8 9" key="2">
    <citation type="submission" date="2018-11" db="EMBL/GenBank/DDBJ databases">
        <authorList>
            <consortium name="Pathogen Informatics"/>
        </authorList>
    </citation>
    <scope>NUCLEOTIDE SEQUENCE [LARGE SCALE GENOMIC DNA]</scope>
</reference>
<keyword evidence="3" id="KW-0547">Nucleotide-binding</keyword>
<dbReference type="GO" id="GO:0004691">
    <property type="term" value="F:cAMP-dependent protein kinase activity"/>
    <property type="evidence" value="ECO:0007669"/>
    <property type="project" value="TreeGrafter"/>
</dbReference>
<dbReference type="PANTHER" id="PTHR24353:SF37">
    <property type="entry name" value="CAMP-DEPENDENT PROTEIN KINASE CATALYTIC SUBUNIT PRKX"/>
    <property type="match status" value="1"/>
</dbReference>
<name>A0A0M3JMR8_ANISI</name>
<dbReference type="Gene3D" id="1.10.510.10">
    <property type="entry name" value="Transferase(Phosphotransferase) domain 1"/>
    <property type="match status" value="1"/>
</dbReference>
<evidence type="ECO:0000256" key="6">
    <source>
        <dbReference type="SAM" id="Phobius"/>
    </source>
</evidence>
<keyword evidence="6" id="KW-1133">Transmembrane helix</keyword>
<dbReference type="GO" id="GO:0005952">
    <property type="term" value="C:cAMP-dependent protein kinase complex"/>
    <property type="evidence" value="ECO:0007669"/>
    <property type="project" value="TreeGrafter"/>
</dbReference>
<proteinExistence type="predicted"/>
<reference evidence="10" key="1">
    <citation type="submission" date="2017-02" db="UniProtKB">
        <authorList>
            <consortium name="WormBaseParasite"/>
        </authorList>
    </citation>
    <scope>IDENTIFICATION</scope>
</reference>
<dbReference type="Proteomes" id="UP000267096">
    <property type="component" value="Unassembled WGS sequence"/>
</dbReference>
<evidence type="ECO:0000313" key="10">
    <source>
        <dbReference type="WBParaSite" id="ASIM_0000895701-mRNA-1"/>
    </source>
</evidence>
<evidence type="ECO:0000256" key="2">
    <source>
        <dbReference type="ARBA" id="ARBA00022679"/>
    </source>
</evidence>